<evidence type="ECO:0000256" key="14">
    <source>
        <dbReference type="ARBA" id="ARBA00060881"/>
    </source>
</evidence>
<comment type="function">
    <text evidence="1 15">DNA ligase that catalyzes the formation of phosphodiester linkages between 5'-phosphoryl and 3'-hydroxyl groups in double-stranded DNA using NAD as a coenzyme and as the energy source for the reaction. It is essential for DNA replication and repair of damaged DNA.</text>
</comment>
<dbReference type="CDD" id="cd17748">
    <property type="entry name" value="BRCT_DNA_ligase_like"/>
    <property type="match status" value="1"/>
</dbReference>
<dbReference type="InterPro" id="IPR003583">
    <property type="entry name" value="Hlx-hairpin-Hlx_DNA-bd_motif"/>
</dbReference>
<dbReference type="FunFam" id="1.10.150.20:FF:000007">
    <property type="entry name" value="DNA ligase"/>
    <property type="match status" value="1"/>
</dbReference>
<dbReference type="Pfam" id="PF12826">
    <property type="entry name" value="HHH_2"/>
    <property type="match status" value="1"/>
</dbReference>
<organism evidence="19 20">
    <name type="scientific">Candidatus Segetimicrobium genomatis</name>
    <dbReference type="NCBI Taxonomy" id="2569760"/>
    <lineage>
        <taxon>Bacteria</taxon>
        <taxon>Bacillati</taxon>
        <taxon>Candidatus Sysuimicrobiota</taxon>
        <taxon>Candidatus Sysuimicrobiia</taxon>
        <taxon>Candidatus Sysuimicrobiales</taxon>
        <taxon>Candidatus Segetimicrobiaceae</taxon>
        <taxon>Candidatus Segetimicrobium</taxon>
    </lineage>
</organism>
<protein>
    <recommendedName>
        <fullName evidence="3 15">DNA ligase</fullName>
        <ecNumber evidence="2 15">6.5.1.2</ecNumber>
    </recommendedName>
    <alternativeName>
        <fullName evidence="15">Polydeoxyribonucleotide synthase [NAD(+)]</fullName>
    </alternativeName>
</protein>
<proteinExistence type="inferred from homology"/>
<evidence type="ECO:0000256" key="13">
    <source>
        <dbReference type="ARBA" id="ARBA00034005"/>
    </source>
</evidence>
<dbReference type="NCBIfam" id="NF005932">
    <property type="entry name" value="PRK07956.1"/>
    <property type="match status" value="1"/>
</dbReference>
<keyword evidence="7 15" id="KW-0227">DNA damage</keyword>
<feature type="binding site" evidence="15">
    <location>
        <position position="305"/>
    </location>
    <ligand>
        <name>NAD(+)</name>
        <dbReference type="ChEBI" id="CHEBI:57540"/>
    </ligand>
</feature>
<evidence type="ECO:0000256" key="7">
    <source>
        <dbReference type="ARBA" id="ARBA00022763"/>
    </source>
</evidence>
<feature type="binding site" evidence="15">
    <location>
        <position position="426"/>
    </location>
    <ligand>
        <name>Zn(2+)</name>
        <dbReference type="ChEBI" id="CHEBI:29105"/>
    </ligand>
</feature>
<evidence type="ECO:0000313" key="19">
    <source>
        <dbReference type="EMBL" id="TMJ07733.1"/>
    </source>
</evidence>
<dbReference type="InterPro" id="IPR013840">
    <property type="entry name" value="DNAligase_N"/>
</dbReference>
<feature type="domain" description="BRCT" evidence="18">
    <location>
        <begin position="604"/>
        <end position="684"/>
    </location>
</feature>
<dbReference type="GO" id="GO:0005829">
    <property type="term" value="C:cytosol"/>
    <property type="evidence" value="ECO:0007669"/>
    <property type="project" value="TreeGrafter"/>
</dbReference>
<dbReference type="SMART" id="SM00532">
    <property type="entry name" value="LIGANc"/>
    <property type="match status" value="1"/>
</dbReference>
<dbReference type="Pfam" id="PF22745">
    <property type="entry name" value="Nlig-Ia"/>
    <property type="match status" value="1"/>
</dbReference>
<evidence type="ECO:0000256" key="15">
    <source>
        <dbReference type="HAMAP-Rule" id="MF_01588"/>
    </source>
</evidence>
<dbReference type="CDD" id="cd00114">
    <property type="entry name" value="LIGANc"/>
    <property type="match status" value="1"/>
</dbReference>
<dbReference type="PROSITE" id="PS01056">
    <property type="entry name" value="DNA_LIGASE_N2"/>
    <property type="match status" value="1"/>
</dbReference>
<dbReference type="FunFam" id="1.10.150.20:FF:000006">
    <property type="entry name" value="DNA ligase"/>
    <property type="match status" value="1"/>
</dbReference>
<evidence type="ECO:0000256" key="9">
    <source>
        <dbReference type="ARBA" id="ARBA00022842"/>
    </source>
</evidence>
<dbReference type="InterPro" id="IPR036420">
    <property type="entry name" value="BRCT_dom_sf"/>
</dbReference>
<evidence type="ECO:0000256" key="12">
    <source>
        <dbReference type="ARBA" id="ARBA00023211"/>
    </source>
</evidence>
<keyword evidence="4 15" id="KW-0436">Ligase</keyword>
<dbReference type="InterPro" id="IPR004150">
    <property type="entry name" value="NAD_DNA_ligase_OB"/>
</dbReference>
<dbReference type="FunFam" id="1.10.287.610:FF:000002">
    <property type="entry name" value="DNA ligase"/>
    <property type="match status" value="1"/>
</dbReference>
<gene>
    <name evidence="15 19" type="primary">ligA</name>
    <name evidence="19" type="ORF">E6G99_05895</name>
</gene>
<dbReference type="InterPro" id="IPR001357">
    <property type="entry name" value="BRCT_dom"/>
</dbReference>
<dbReference type="FunFam" id="2.40.50.140:FF:000012">
    <property type="entry name" value="DNA ligase"/>
    <property type="match status" value="1"/>
</dbReference>
<feature type="binding site" evidence="15">
    <location>
        <position position="129"/>
    </location>
    <ligand>
        <name>NAD(+)</name>
        <dbReference type="ChEBI" id="CHEBI:57540"/>
    </ligand>
</feature>
<keyword evidence="12 15" id="KW-0464">Manganese</keyword>
<feature type="binding site" evidence="15">
    <location>
        <position position="189"/>
    </location>
    <ligand>
        <name>NAD(+)</name>
        <dbReference type="ChEBI" id="CHEBI:57540"/>
    </ligand>
</feature>
<keyword evidence="10 15" id="KW-0520">NAD</keyword>
<dbReference type="InterPro" id="IPR001679">
    <property type="entry name" value="DNA_ligase"/>
</dbReference>
<keyword evidence="5 15" id="KW-0235">DNA replication</keyword>
<dbReference type="SUPFAM" id="SSF50249">
    <property type="entry name" value="Nucleic acid-binding proteins"/>
    <property type="match status" value="1"/>
</dbReference>
<feature type="binding site" evidence="15">
    <location>
        <position position="329"/>
    </location>
    <ligand>
        <name>NAD(+)</name>
        <dbReference type="ChEBI" id="CHEBI:57540"/>
    </ligand>
</feature>
<feature type="binding site" evidence="15">
    <location>
        <begin position="98"/>
        <end position="99"/>
    </location>
    <ligand>
        <name>NAD(+)</name>
        <dbReference type="ChEBI" id="CHEBI:57540"/>
    </ligand>
</feature>
<dbReference type="GO" id="GO:0003911">
    <property type="term" value="F:DNA ligase (NAD+) activity"/>
    <property type="evidence" value="ECO:0007669"/>
    <property type="project" value="UniProtKB-UniRule"/>
</dbReference>
<dbReference type="InterPro" id="IPR010994">
    <property type="entry name" value="RuvA_2-like"/>
</dbReference>
<evidence type="ECO:0000256" key="5">
    <source>
        <dbReference type="ARBA" id="ARBA00022705"/>
    </source>
</evidence>
<dbReference type="InterPro" id="IPR041663">
    <property type="entry name" value="DisA/LigA_HHH"/>
</dbReference>
<feature type="active site" description="N6-AMP-lysine intermediate" evidence="15">
    <location>
        <position position="131"/>
    </location>
</feature>
<dbReference type="Gene3D" id="2.40.50.140">
    <property type="entry name" value="Nucleic acid-binding proteins"/>
    <property type="match status" value="1"/>
</dbReference>
<dbReference type="SUPFAM" id="SSF52113">
    <property type="entry name" value="BRCT domain"/>
    <property type="match status" value="1"/>
</dbReference>
<feature type="binding site" evidence="15">
    <location>
        <position position="152"/>
    </location>
    <ligand>
        <name>NAD(+)</name>
        <dbReference type="ChEBI" id="CHEBI:57540"/>
    </ligand>
</feature>
<dbReference type="Pfam" id="PF14520">
    <property type="entry name" value="HHH_5"/>
    <property type="match status" value="1"/>
</dbReference>
<dbReference type="PROSITE" id="PS01055">
    <property type="entry name" value="DNA_LIGASE_N1"/>
    <property type="match status" value="1"/>
</dbReference>
<feature type="binding site" evidence="15">
    <location>
        <begin position="49"/>
        <end position="53"/>
    </location>
    <ligand>
        <name>NAD(+)</name>
        <dbReference type="ChEBI" id="CHEBI:57540"/>
    </ligand>
</feature>
<keyword evidence="9 15" id="KW-0460">Magnesium</keyword>
<dbReference type="SMART" id="SM00292">
    <property type="entry name" value="BRCT"/>
    <property type="match status" value="1"/>
</dbReference>
<dbReference type="Gene3D" id="3.40.50.10190">
    <property type="entry name" value="BRCT domain"/>
    <property type="match status" value="1"/>
</dbReference>
<dbReference type="NCBIfam" id="TIGR00575">
    <property type="entry name" value="dnlj"/>
    <property type="match status" value="1"/>
</dbReference>
<keyword evidence="6 15" id="KW-0479">Metal-binding</keyword>
<dbReference type="AlphaFoldDB" id="A0A537LIC2"/>
<comment type="similarity">
    <text evidence="14 15">Belongs to the NAD-dependent DNA ligase family. LigA subfamily.</text>
</comment>
<dbReference type="GO" id="GO:0003677">
    <property type="term" value="F:DNA binding"/>
    <property type="evidence" value="ECO:0007669"/>
    <property type="project" value="InterPro"/>
</dbReference>
<feature type="binding site" evidence="15">
    <location>
        <position position="446"/>
    </location>
    <ligand>
        <name>Zn(2+)</name>
        <dbReference type="ChEBI" id="CHEBI:29105"/>
    </ligand>
</feature>
<sequence>MSKAQSTKKSPLRGTPTKSAARKRIEQLRRLIEHHNYQYYVLDSPELSDAEYDRLVRELRELEARFPDLVTPDSPTQRVGAPPLETFAPVRHRQPMLSLANAFDEDELLAWVRRVQSALGDQRVEYVCELKIDGAAVSLTYEGGAFVRGATRGDGFQGEDVTANLKTIKSLPLRLRGARPPAFLEVRGEVYLPASAFEAINRGRAASGEPLFANPRNAAAGSLRQLDPKVTAARPLDLFIYGVGAADGIDVRTHDETLAWLKSTSFPSNPHTTLCRTVDEVMTYVREWTVRRTDLPYETDGVVIKINSLVQQAELGATSQAPRWAIASKFPAEQAVTRVTDILVYVGRTGALTPVAELEPVRVSGVTVTSATLHNEDEIRRKDVRIGDWVVVQRAGEVIPEVVRVLTDRRTGQERTFSMPTACPSCGSATYRPEGEAVARCTNLACPAQVLGRLIHFCSRDAMNIDRVGPKLLEQLLQRKLIADPADVYRLALEQLAALDRMGDTSAYSVLESIAASKRTTLPRFLYALGIRHVGAHVGEVLAGHFGTLDRLMQASFEDVRDIPGVGPTIAESITQFTAQPENRRLIQRLLEAGVRPSAPAPARSSGPLAGKQIVFTGTLSKFPRSRAEALARDHGAMISSIVSKKTDLLVAGGDPGSKLLRAQKLGVRVLTEREFAKMIGAET</sequence>
<comment type="caution">
    <text evidence="19">The sequence shown here is derived from an EMBL/GenBank/DDBJ whole genome shotgun (WGS) entry which is preliminary data.</text>
</comment>
<dbReference type="Pfam" id="PF00533">
    <property type="entry name" value="BRCT"/>
    <property type="match status" value="1"/>
</dbReference>
<dbReference type="HAMAP" id="MF_01588">
    <property type="entry name" value="DNA_ligase_A"/>
    <property type="match status" value="1"/>
</dbReference>
<comment type="caution">
    <text evidence="15">Lacks conserved residue(s) required for the propagation of feature annotation.</text>
</comment>
<dbReference type="Gene3D" id="1.10.287.610">
    <property type="entry name" value="Helix hairpin bin"/>
    <property type="match status" value="1"/>
</dbReference>
<dbReference type="PROSITE" id="PS50172">
    <property type="entry name" value="BRCT"/>
    <property type="match status" value="1"/>
</dbReference>
<evidence type="ECO:0000256" key="6">
    <source>
        <dbReference type="ARBA" id="ARBA00022723"/>
    </source>
</evidence>
<evidence type="ECO:0000256" key="10">
    <source>
        <dbReference type="ARBA" id="ARBA00023027"/>
    </source>
</evidence>
<evidence type="ECO:0000256" key="4">
    <source>
        <dbReference type="ARBA" id="ARBA00022598"/>
    </source>
</evidence>
<dbReference type="Proteomes" id="UP000318661">
    <property type="component" value="Unassembled WGS sequence"/>
</dbReference>
<dbReference type="Gene3D" id="3.30.470.30">
    <property type="entry name" value="DNA ligase/mRNA capping enzyme"/>
    <property type="match status" value="1"/>
</dbReference>
<dbReference type="PANTHER" id="PTHR23389:SF9">
    <property type="entry name" value="DNA LIGASE"/>
    <property type="match status" value="1"/>
</dbReference>
<dbReference type="SUPFAM" id="SSF47781">
    <property type="entry name" value="RuvA domain 2-like"/>
    <property type="match status" value="1"/>
</dbReference>
<evidence type="ECO:0000256" key="3">
    <source>
        <dbReference type="ARBA" id="ARBA00013308"/>
    </source>
</evidence>
<dbReference type="InterPro" id="IPR033136">
    <property type="entry name" value="DNA_ligase_CS"/>
</dbReference>
<evidence type="ECO:0000256" key="2">
    <source>
        <dbReference type="ARBA" id="ARBA00012722"/>
    </source>
</evidence>
<dbReference type="InterPro" id="IPR013839">
    <property type="entry name" value="DNAligase_adenylation"/>
</dbReference>
<dbReference type="PIRSF" id="PIRSF001604">
    <property type="entry name" value="LigA"/>
    <property type="match status" value="1"/>
</dbReference>
<dbReference type="Pfam" id="PF03119">
    <property type="entry name" value="DNA_ligase_ZBD"/>
    <property type="match status" value="1"/>
</dbReference>
<evidence type="ECO:0000256" key="11">
    <source>
        <dbReference type="ARBA" id="ARBA00023204"/>
    </source>
</evidence>
<dbReference type="Gene3D" id="1.10.150.20">
    <property type="entry name" value="5' to 3' exonuclease, C-terminal subdomain"/>
    <property type="match status" value="2"/>
</dbReference>
<evidence type="ECO:0000313" key="20">
    <source>
        <dbReference type="Proteomes" id="UP000318661"/>
    </source>
</evidence>
<reference evidence="19 20" key="1">
    <citation type="journal article" date="2019" name="Nat. Microbiol.">
        <title>Mediterranean grassland soil C-N compound turnover is dependent on rainfall and depth, and is mediated by genomically divergent microorganisms.</title>
        <authorList>
            <person name="Diamond S."/>
            <person name="Andeer P.F."/>
            <person name="Li Z."/>
            <person name="Crits-Christoph A."/>
            <person name="Burstein D."/>
            <person name="Anantharaman K."/>
            <person name="Lane K.R."/>
            <person name="Thomas B.C."/>
            <person name="Pan C."/>
            <person name="Northen T.R."/>
            <person name="Banfield J.F."/>
        </authorList>
    </citation>
    <scope>NUCLEOTIDE SEQUENCE [LARGE SCALE GENOMIC DNA]</scope>
    <source>
        <strain evidence="19">NP_2</strain>
    </source>
</reference>
<dbReference type="GO" id="GO:0046872">
    <property type="term" value="F:metal ion binding"/>
    <property type="evidence" value="ECO:0007669"/>
    <property type="project" value="UniProtKB-KW"/>
</dbReference>
<dbReference type="EC" id="6.5.1.2" evidence="2 15"/>
<keyword evidence="11 15" id="KW-0234">DNA repair</keyword>
<evidence type="ECO:0000256" key="1">
    <source>
        <dbReference type="ARBA" id="ARBA00004067"/>
    </source>
</evidence>
<comment type="catalytic activity">
    <reaction evidence="13 15 16">
        <text>NAD(+) + (deoxyribonucleotide)n-3'-hydroxyl + 5'-phospho-(deoxyribonucleotide)m = (deoxyribonucleotide)n+m + AMP + beta-nicotinamide D-nucleotide.</text>
        <dbReference type="EC" id="6.5.1.2"/>
    </reaction>
</comment>
<evidence type="ECO:0000256" key="17">
    <source>
        <dbReference type="SAM" id="MobiDB-lite"/>
    </source>
</evidence>
<dbReference type="InterPro" id="IPR018239">
    <property type="entry name" value="DNA_ligase_AS"/>
</dbReference>
<dbReference type="FunFam" id="3.30.470.30:FF:000001">
    <property type="entry name" value="DNA ligase"/>
    <property type="match status" value="1"/>
</dbReference>
<dbReference type="EMBL" id="VBAJ01000154">
    <property type="protein sequence ID" value="TMJ07733.1"/>
    <property type="molecule type" value="Genomic_DNA"/>
</dbReference>
<dbReference type="SMART" id="SM00278">
    <property type="entry name" value="HhH1"/>
    <property type="match status" value="3"/>
</dbReference>
<evidence type="ECO:0000256" key="8">
    <source>
        <dbReference type="ARBA" id="ARBA00022833"/>
    </source>
</evidence>
<feature type="region of interest" description="Disordered" evidence="17">
    <location>
        <begin position="1"/>
        <end position="21"/>
    </location>
</feature>
<keyword evidence="8 15" id="KW-0862">Zinc</keyword>
<dbReference type="GO" id="GO:0006281">
    <property type="term" value="P:DNA repair"/>
    <property type="evidence" value="ECO:0007669"/>
    <property type="project" value="UniProtKB-KW"/>
</dbReference>
<evidence type="ECO:0000256" key="16">
    <source>
        <dbReference type="RuleBase" id="RU000618"/>
    </source>
</evidence>
<dbReference type="SUPFAM" id="SSF56091">
    <property type="entry name" value="DNA ligase/mRNA capping enzyme, catalytic domain"/>
    <property type="match status" value="1"/>
</dbReference>
<dbReference type="Gene3D" id="6.20.10.30">
    <property type="match status" value="1"/>
</dbReference>
<dbReference type="Pfam" id="PF03120">
    <property type="entry name" value="OB_DNA_ligase"/>
    <property type="match status" value="1"/>
</dbReference>
<feature type="binding site" evidence="15">
    <location>
        <position position="423"/>
    </location>
    <ligand>
        <name>Zn(2+)</name>
        <dbReference type="ChEBI" id="CHEBI:29105"/>
    </ligand>
</feature>
<dbReference type="PANTHER" id="PTHR23389">
    <property type="entry name" value="CHROMOSOME TRANSMISSION FIDELITY FACTOR 18"/>
    <property type="match status" value="1"/>
</dbReference>
<dbReference type="GO" id="GO:0006260">
    <property type="term" value="P:DNA replication"/>
    <property type="evidence" value="ECO:0007669"/>
    <property type="project" value="UniProtKB-KW"/>
</dbReference>
<dbReference type="InterPro" id="IPR012340">
    <property type="entry name" value="NA-bd_OB-fold"/>
</dbReference>
<name>A0A537LIC2_9BACT</name>
<accession>A0A537LIC2</accession>
<comment type="cofactor">
    <cofactor evidence="15">
        <name>Mg(2+)</name>
        <dbReference type="ChEBI" id="CHEBI:18420"/>
    </cofactor>
    <cofactor evidence="15">
        <name>Mn(2+)</name>
        <dbReference type="ChEBI" id="CHEBI:29035"/>
    </cofactor>
</comment>
<evidence type="ECO:0000259" key="18">
    <source>
        <dbReference type="PROSITE" id="PS50172"/>
    </source>
</evidence>
<dbReference type="InterPro" id="IPR004149">
    <property type="entry name" value="Znf_DNAligase_C4"/>
</dbReference>
<dbReference type="Pfam" id="PF01653">
    <property type="entry name" value="DNA_ligase_aden"/>
    <property type="match status" value="1"/>
</dbReference>